<feature type="transmembrane region" description="Helical" evidence="10">
    <location>
        <begin position="369"/>
        <end position="393"/>
    </location>
</feature>
<comment type="subcellular location">
    <subcellularLocation>
        <location evidence="1">Cell membrane</location>
        <topology evidence="1">Multi-pass membrane protein</topology>
    </subcellularLocation>
</comment>
<feature type="transmembrane region" description="Helical" evidence="10">
    <location>
        <begin position="444"/>
        <end position="466"/>
    </location>
</feature>
<dbReference type="PANTHER" id="PTHR43298">
    <property type="entry name" value="MULTIDRUG RESISTANCE PROTEIN NORM-RELATED"/>
    <property type="match status" value="1"/>
</dbReference>
<evidence type="ECO:0000256" key="1">
    <source>
        <dbReference type="ARBA" id="ARBA00004651"/>
    </source>
</evidence>
<keyword evidence="4" id="KW-1003">Cell membrane</keyword>
<comment type="caution">
    <text evidence="11">The sequence shown here is derived from an EMBL/GenBank/DDBJ whole genome shotgun (WGS) entry which is preliminary data.</text>
</comment>
<dbReference type="PIRSF" id="PIRSF006603">
    <property type="entry name" value="DinF"/>
    <property type="match status" value="1"/>
</dbReference>
<gene>
    <name evidence="11" type="ORF">DL240_03245</name>
</gene>
<feature type="transmembrane region" description="Helical" evidence="10">
    <location>
        <begin position="327"/>
        <end position="349"/>
    </location>
</feature>
<dbReference type="AlphaFoldDB" id="A0A328CC81"/>
<dbReference type="GO" id="GO:0042910">
    <property type="term" value="F:xenobiotic transmembrane transporter activity"/>
    <property type="evidence" value="ECO:0007669"/>
    <property type="project" value="InterPro"/>
</dbReference>
<keyword evidence="2" id="KW-0813">Transport</keyword>
<evidence type="ECO:0000256" key="4">
    <source>
        <dbReference type="ARBA" id="ARBA00022475"/>
    </source>
</evidence>
<dbReference type="Pfam" id="PF01554">
    <property type="entry name" value="MatE"/>
    <property type="match status" value="2"/>
</dbReference>
<dbReference type="InterPro" id="IPR050222">
    <property type="entry name" value="MATE_MdtK"/>
</dbReference>
<reference evidence="11 12" key="1">
    <citation type="submission" date="2018-05" db="EMBL/GenBank/DDBJ databases">
        <title>Lujinxingia marina gen. nov. sp. nov., a new facultative anaerobic member of the class Deltaproteobacteria, and proposal of Lujinxingaceae fam. nov.</title>
        <authorList>
            <person name="Li C.-M."/>
        </authorList>
    </citation>
    <scope>NUCLEOTIDE SEQUENCE [LARGE SCALE GENOMIC DNA]</scope>
    <source>
        <strain evidence="11 12">B210</strain>
    </source>
</reference>
<protein>
    <recommendedName>
        <fullName evidence="9">Multidrug-efflux transporter</fullName>
    </recommendedName>
</protein>
<proteinExistence type="predicted"/>
<dbReference type="NCBIfam" id="TIGR00797">
    <property type="entry name" value="matE"/>
    <property type="match status" value="1"/>
</dbReference>
<evidence type="ECO:0000256" key="7">
    <source>
        <dbReference type="ARBA" id="ARBA00023065"/>
    </source>
</evidence>
<keyword evidence="8 10" id="KW-0472">Membrane</keyword>
<evidence type="ECO:0000256" key="8">
    <source>
        <dbReference type="ARBA" id="ARBA00023136"/>
    </source>
</evidence>
<organism evidence="11 12">
    <name type="scientific">Lujinxingia litoralis</name>
    <dbReference type="NCBI Taxonomy" id="2211119"/>
    <lineage>
        <taxon>Bacteria</taxon>
        <taxon>Deltaproteobacteria</taxon>
        <taxon>Bradymonadales</taxon>
        <taxon>Lujinxingiaceae</taxon>
        <taxon>Lujinxingia</taxon>
    </lineage>
</organism>
<evidence type="ECO:0000256" key="3">
    <source>
        <dbReference type="ARBA" id="ARBA00022449"/>
    </source>
</evidence>
<feature type="transmembrane region" description="Helical" evidence="10">
    <location>
        <begin position="294"/>
        <end position="315"/>
    </location>
</feature>
<keyword evidence="7" id="KW-0406">Ion transport</keyword>
<feature type="transmembrane region" description="Helical" evidence="10">
    <location>
        <begin position="169"/>
        <end position="189"/>
    </location>
</feature>
<dbReference type="PANTHER" id="PTHR43298:SF2">
    <property type="entry name" value="FMN_FAD EXPORTER YEEO-RELATED"/>
    <property type="match status" value="1"/>
</dbReference>
<keyword evidence="6 10" id="KW-1133">Transmembrane helix</keyword>
<evidence type="ECO:0000256" key="9">
    <source>
        <dbReference type="ARBA" id="ARBA00031636"/>
    </source>
</evidence>
<evidence type="ECO:0000256" key="2">
    <source>
        <dbReference type="ARBA" id="ARBA00022448"/>
    </source>
</evidence>
<name>A0A328CC81_9DELT</name>
<feature type="transmembrane region" description="Helical" evidence="10">
    <location>
        <begin position="249"/>
        <end position="270"/>
    </location>
</feature>
<evidence type="ECO:0000256" key="5">
    <source>
        <dbReference type="ARBA" id="ARBA00022692"/>
    </source>
</evidence>
<dbReference type="EMBL" id="QHKO01000001">
    <property type="protein sequence ID" value="RAL25240.1"/>
    <property type="molecule type" value="Genomic_DNA"/>
</dbReference>
<feature type="transmembrane region" description="Helical" evidence="10">
    <location>
        <begin position="141"/>
        <end position="162"/>
    </location>
</feature>
<feature type="transmembrane region" description="Helical" evidence="10">
    <location>
        <begin position="201"/>
        <end position="221"/>
    </location>
</feature>
<feature type="transmembrane region" description="Helical" evidence="10">
    <location>
        <begin position="21"/>
        <end position="37"/>
    </location>
</feature>
<dbReference type="Proteomes" id="UP000249169">
    <property type="component" value="Unassembled WGS sequence"/>
</dbReference>
<keyword evidence="3" id="KW-0050">Antiport</keyword>
<feature type="transmembrane region" description="Helical" evidence="10">
    <location>
        <begin position="94"/>
        <end position="121"/>
    </location>
</feature>
<keyword evidence="12" id="KW-1185">Reference proteome</keyword>
<dbReference type="GO" id="GO:0015297">
    <property type="term" value="F:antiporter activity"/>
    <property type="evidence" value="ECO:0007669"/>
    <property type="project" value="UniProtKB-KW"/>
</dbReference>
<dbReference type="GO" id="GO:0005886">
    <property type="term" value="C:plasma membrane"/>
    <property type="evidence" value="ECO:0007669"/>
    <property type="project" value="UniProtKB-SubCell"/>
</dbReference>
<dbReference type="InterPro" id="IPR002528">
    <property type="entry name" value="MATE_fam"/>
</dbReference>
<sequence>MARASTVDTTEGSLVGRSVQLAWPAVLQALLVNFYAFNDFVFVGLLGDAAATAALSACFALLILHFTFIKVFPTGATALIAQAFGARRPERIGALYRSSVSATMVLSVVVALVGVLVMPWFVSLANVTPEVGEHVADYLSIIYWSTPTFALMLVIVGAFRAVGDTRTPLYLEIGSLLVNVVLNYVLVLGVGPVPSMGIKGAALATAISRALPGMVGFWLILRGHLGFDPRAGTRGVKGWWPERALTREMAHIGIFEALSGLIYGGVYLMLNRMAGELGPAAQGGLGAGLRGIEWIGFAFGSGFLTASVSIVGQNVGAGKADRAMGGAWISAGLSALCCQAVGLLFILFPEELCRMVTDDYDTLSYAMSYVYYVGWVMWAVGFEMSMFGALVGAGRSRTALLVSGGYNLLRIPVAAGLLFGWASMGDGVRWVLLGQGEAPPVSGPFAALVWTIGLTSVLKALTYAILLSSRWRRLRRSTVRTRAYGARSVRM</sequence>
<evidence type="ECO:0000256" key="6">
    <source>
        <dbReference type="ARBA" id="ARBA00022989"/>
    </source>
</evidence>
<dbReference type="RefSeq" id="WP_111728412.1">
    <property type="nucleotide sequence ID" value="NZ_QHKO01000001.1"/>
</dbReference>
<evidence type="ECO:0000256" key="10">
    <source>
        <dbReference type="SAM" id="Phobius"/>
    </source>
</evidence>
<evidence type="ECO:0000313" key="11">
    <source>
        <dbReference type="EMBL" id="RAL25240.1"/>
    </source>
</evidence>
<accession>A0A328CC81</accession>
<evidence type="ECO:0000313" key="12">
    <source>
        <dbReference type="Proteomes" id="UP000249169"/>
    </source>
</evidence>
<keyword evidence="5 10" id="KW-0812">Transmembrane</keyword>
<dbReference type="GO" id="GO:0006811">
    <property type="term" value="P:monoatomic ion transport"/>
    <property type="evidence" value="ECO:0007669"/>
    <property type="project" value="UniProtKB-KW"/>
</dbReference>
<dbReference type="OrthoDB" id="9805232at2"/>
<dbReference type="InterPro" id="IPR048279">
    <property type="entry name" value="MdtK-like"/>
</dbReference>
<feature type="transmembrane region" description="Helical" evidence="10">
    <location>
        <begin position="405"/>
        <end position="424"/>
    </location>
</feature>